<comment type="caution">
    <text evidence="1">The sequence shown here is derived from an EMBL/GenBank/DDBJ whole genome shotgun (WGS) entry which is preliminary data.</text>
</comment>
<dbReference type="RefSeq" id="WP_226370917.1">
    <property type="nucleotide sequence ID" value="NZ_JAGIKX010000007.1"/>
</dbReference>
<reference evidence="1 2" key="1">
    <citation type="submission" date="2021-03" db="EMBL/GenBank/DDBJ databases">
        <title>Genomic Encyclopedia of Type Strains, Phase IV (KMG-IV): sequencing the most valuable type-strain genomes for metagenomic binning, comparative biology and taxonomic classification.</title>
        <authorList>
            <person name="Goeker M."/>
        </authorList>
    </citation>
    <scope>NUCLEOTIDE SEQUENCE [LARGE SCALE GENOMIC DNA]</scope>
    <source>
        <strain evidence="1 2">DSM 25790</strain>
    </source>
</reference>
<proteinExistence type="predicted"/>
<evidence type="ECO:0000313" key="1">
    <source>
        <dbReference type="EMBL" id="MBP2257272.1"/>
    </source>
</evidence>
<protein>
    <submittedName>
        <fullName evidence="1">Uncharacterized protein</fullName>
    </submittedName>
</protein>
<dbReference type="EMBL" id="JAGIKX010000007">
    <property type="protein sequence ID" value="MBP2257272.1"/>
    <property type="molecule type" value="Genomic_DNA"/>
</dbReference>
<accession>A0ABS4SA56</accession>
<sequence length="255" mass="29641">MKLRFYALVPLCLTFFIFSLGFVTFANEKGEEPEPVVIKTYEEDITGDGLKETIKLKGVLLSEDSDYFHKVWANIKGKYNQQWKIHFESGYKPTILFNDLTHNKVNDMLYQSASKDNNEQYNYQLYTLKNEKATEIPLPEQDYIQGKFKDNFKVDIRISHDADSEIVNIKNQASKYVQLGIYNEQGELQKPTSAVVNPISFIEPKLISKSKGMGMKSFQQINATKNTDQLGTIETLWYYEKGDWIILKTKWVRED</sequence>
<evidence type="ECO:0000313" key="2">
    <source>
        <dbReference type="Proteomes" id="UP001519294"/>
    </source>
</evidence>
<name>A0ABS4SA56_9BACI</name>
<keyword evidence="2" id="KW-1185">Reference proteome</keyword>
<gene>
    <name evidence="1" type="ORF">J2Z81_001220</name>
</gene>
<organism evidence="1 2">
    <name type="scientific">Virgibacillus alimentarius</name>
    <dbReference type="NCBI Taxonomy" id="698769"/>
    <lineage>
        <taxon>Bacteria</taxon>
        <taxon>Bacillati</taxon>
        <taxon>Bacillota</taxon>
        <taxon>Bacilli</taxon>
        <taxon>Bacillales</taxon>
        <taxon>Bacillaceae</taxon>
        <taxon>Virgibacillus</taxon>
    </lineage>
</organism>
<dbReference type="Proteomes" id="UP001519294">
    <property type="component" value="Unassembled WGS sequence"/>
</dbReference>